<sequence length="390" mass="42862">MNPFDLEKQLRRLKKSVPVQIPDVVRLRQDQAYQTIRRIQQATSVQKHTAAIKHHRMIRQSAAALSAIVIIGTAASGLISPAMADALKNLPVVGNVFKLAGDRGLQNAEERGIVSPVNVFDTHDGITLSIPAAAFDETRLSFALERSRTGYSAPLNGSIDSGTTGPAQEKASISDIDLLINGQSIFSKEQWGKGPYIMSKPTQDPDKIIFTLVDGANQGDTQLALPDMINLTALITLKGIDAPFRLTVPIQKNGEKPLVIEPKLVKQARGIQLSLEKVEFTTLSTRLHLMTKGISANANQLQYDIIDDQGHELNLLVGNARRRGNSGDDDLYSDYLVDPLNPEVRSFTIKPYFPAFADEKAQTGLFKLDVNGNMVKTYVKELEMKVQVRP</sequence>
<evidence type="ECO:0000313" key="5">
    <source>
        <dbReference type="Proteomes" id="UP000187172"/>
    </source>
</evidence>
<dbReference type="AlphaFoldDB" id="A0A1R1F1J4"/>
<dbReference type="Pfam" id="PF13786">
    <property type="entry name" value="DUF4179"/>
    <property type="match status" value="1"/>
</dbReference>
<dbReference type="Gene3D" id="2.60.40.1640">
    <property type="entry name" value="Conserved domain protein"/>
    <property type="match status" value="1"/>
</dbReference>
<reference evidence="4 5" key="1">
    <citation type="submission" date="2016-11" db="EMBL/GenBank/DDBJ databases">
        <title>Paenibacillus species isolates.</title>
        <authorList>
            <person name="Beno S.M."/>
        </authorList>
    </citation>
    <scope>NUCLEOTIDE SEQUENCE [LARGE SCALE GENOMIC DNA]</scope>
    <source>
        <strain evidence="4 5">FSL R5-0378</strain>
    </source>
</reference>
<dbReference type="Proteomes" id="UP000187172">
    <property type="component" value="Unassembled WGS sequence"/>
</dbReference>
<keyword evidence="5" id="KW-1185">Reference proteome</keyword>
<keyword evidence="1" id="KW-1133">Transmembrane helix</keyword>
<feature type="domain" description="DUF5643" evidence="3">
    <location>
        <begin position="259"/>
        <end position="356"/>
    </location>
</feature>
<feature type="transmembrane region" description="Helical" evidence="1">
    <location>
        <begin position="62"/>
        <end position="83"/>
    </location>
</feature>
<evidence type="ECO:0000313" key="4">
    <source>
        <dbReference type="EMBL" id="OMF57917.1"/>
    </source>
</evidence>
<keyword evidence="1" id="KW-0812">Transmembrane</keyword>
<dbReference type="InterPro" id="IPR040680">
    <property type="entry name" value="DUF5643"/>
</dbReference>
<organism evidence="4 5">
    <name type="scientific">Paenibacillus rhizosphaerae</name>
    <dbReference type="NCBI Taxonomy" id="297318"/>
    <lineage>
        <taxon>Bacteria</taxon>
        <taxon>Bacillati</taxon>
        <taxon>Bacillota</taxon>
        <taxon>Bacilli</taxon>
        <taxon>Bacillales</taxon>
        <taxon>Paenibacillaceae</taxon>
        <taxon>Paenibacillus</taxon>
    </lineage>
</organism>
<dbReference type="Pfam" id="PF18705">
    <property type="entry name" value="DUF5643"/>
    <property type="match status" value="1"/>
</dbReference>
<keyword evidence="1" id="KW-0472">Membrane</keyword>
<dbReference type="Gene3D" id="2.60.40.1630">
    <property type="entry name" value="bacillus anthracis domain"/>
    <property type="match status" value="1"/>
</dbReference>
<protein>
    <recommendedName>
        <fullName evidence="6">DUF4179 domain-containing protein</fullName>
    </recommendedName>
</protein>
<feature type="domain" description="DUF4179" evidence="2">
    <location>
        <begin position="54"/>
        <end position="143"/>
    </location>
</feature>
<proteinExistence type="predicted"/>
<evidence type="ECO:0008006" key="6">
    <source>
        <dbReference type="Google" id="ProtNLM"/>
    </source>
</evidence>
<dbReference type="InterPro" id="IPR025436">
    <property type="entry name" value="DUF4179"/>
</dbReference>
<evidence type="ECO:0000259" key="3">
    <source>
        <dbReference type="Pfam" id="PF18705"/>
    </source>
</evidence>
<comment type="caution">
    <text evidence="4">The sequence shown here is derived from an EMBL/GenBank/DDBJ whole genome shotgun (WGS) entry which is preliminary data.</text>
</comment>
<gene>
    <name evidence="4" type="ORF">BK138_04890</name>
</gene>
<evidence type="ECO:0000256" key="1">
    <source>
        <dbReference type="SAM" id="Phobius"/>
    </source>
</evidence>
<accession>A0A1R1F1J4</accession>
<dbReference type="RefSeq" id="WP_076166683.1">
    <property type="nucleotide sequence ID" value="NZ_MRTP01000001.1"/>
</dbReference>
<dbReference type="STRING" id="297318.BK138_04890"/>
<dbReference type="EMBL" id="MRTP01000001">
    <property type="protein sequence ID" value="OMF57917.1"/>
    <property type="molecule type" value="Genomic_DNA"/>
</dbReference>
<name>A0A1R1F1J4_9BACL</name>
<evidence type="ECO:0000259" key="2">
    <source>
        <dbReference type="Pfam" id="PF13786"/>
    </source>
</evidence>